<accession>A0ABU9T7X3</accession>
<dbReference type="NCBIfam" id="TIGR00254">
    <property type="entry name" value="GGDEF"/>
    <property type="match status" value="1"/>
</dbReference>
<dbReference type="InterPro" id="IPR000160">
    <property type="entry name" value="GGDEF_dom"/>
</dbReference>
<dbReference type="SUPFAM" id="SSF141868">
    <property type="entry name" value="EAL domain-like"/>
    <property type="match status" value="1"/>
</dbReference>
<dbReference type="InterPro" id="IPR001633">
    <property type="entry name" value="EAL_dom"/>
</dbReference>
<dbReference type="InterPro" id="IPR013655">
    <property type="entry name" value="PAS_fold_3"/>
</dbReference>
<dbReference type="SMART" id="SM00267">
    <property type="entry name" value="GGDEF"/>
    <property type="match status" value="1"/>
</dbReference>
<dbReference type="Gene3D" id="3.30.70.270">
    <property type="match status" value="1"/>
</dbReference>
<dbReference type="InterPro" id="IPR035965">
    <property type="entry name" value="PAS-like_dom_sf"/>
</dbReference>
<feature type="domain" description="PAC" evidence="3">
    <location>
        <begin position="479"/>
        <end position="531"/>
    </location>
</feature>
<dbReference type="CDD" id="cd01948">
    <property type="entry name" value="EAL"/>
    <property type="match status" value="1"/>
</dbReference>
<dbReference type="PANTHER" id="PTHR44757:SF2">
    <property type="entry name" value="BIOFILM ARCHITECTURE MAINTENANCE PROTEIN MBAA"/>
    <property type="match status" value="1"/>
</dbReference>
<evidence type="ECO:0000313" key="7">
    <source>
        <dbReference type="Proteomes" id="UP001477870"/>
    </source>
</evidence>
<dbReference type="PROSITE" id="PS50887">
    <property type="entry name" value="GGDEF"/>
    <property type="match status" value="1"/>
</dbReference>
<feature type="transmembrane region" description="Helical" evidence="1">
    <location>
        <begin position="224"/>
        <end position="243"/>
    </location>
</feature>
<evidence type="ECO:0000256" key="2">
    <source>
        <dbReference type="SAM" id="SignalP"/>
    </source>
</evidence>
<feature type="transmembrane region" description="Helical" evidence="1">
    <location>
        <begin position="255"/>
        <end position="275"/>
    </location>
</feature>
<comment type="caution">
    <text evidence="6">The sequence shown here is derived from an EMBL/GenBank/DDBJ whole genome shotgun (WGS) entry which is preliminary data.</text>
</comment>
<gene>
    <name evidence="6" type="ORF">WNY59_11470</name>
</gene>
<keyword evidence="1" id="KW-0812">Transmembrane</keyword>
<dbReference type="SUPFAM" id="SSF55785">
    <property type="entry name" value="PYP-like sensor domain (PAS domain)"/>
    <property type="match status" value="1"/>
</dbReference>
<feature type="transmembrane region" description="Helical" evidence="1">
    <location>
        <begin position="190"/>
        <end position="212"/>
    </location>
</feature>
<dbReference type="SUPFAM" id="SSF55073">
    <property type="entry name" value="Nucleotide cyclase"/>
    <property type="match status" value="1"/>
</dbReference>
<dbReference type="Pfam" id="PF08447">
    <property type="entry name" value="PAS_3"/>
    <property type="match status" value="1"/>
</dbReference>
<keyword evidence="2" id="KW-0732">Signal</keyword>
<dbReference type="Gene3D" id="3.20.20.450">
    <property type="entry name" value="EAL domain"/>
    <property type="match status" value="1"/>
</dbReference>
<feature type="chain" id="PRO_5045217566" evidence="2">
    <location>
        <begin position="32"/>
        <end position="969"/>
    </location>
</feature>
<dbReference type="InterPro" id="IPR035919">
    <property type="entry name" value="EAL_sf"/>
</dbReference>
<evidence type="ECO:0000259" key="5">
    <source>
        <dbReference type="PROSITE" id="PS50887"/>
    </source>
</evidence>
<dbReference type="Pfam" id="PF00990">
    <property type="entry name" value="GGDEF"/>
    <property type="match status" value="1"/>
</dbReference>
<keyword evidence="1" id="KW-1133">Transmembrane helix</keyword>
<evidence type="ECO:0000313" key="6">
    <source>
        <dbReference type="EMBL" id="MEM5502212.1"/>
    </source>
</evidence>
<evidence type="ECO:0000256" key="1">
    <source>
        <dbReference type="SAM" id="Phobius"/>
    </source>
</evidence>
<dbReference type="Proteomes" id="UP001477870">
    <property type="component" value="Unassembled WGS sequence"/>
</dbReference>
<dbReference type="InterPro" id="IPR052155">
    <property type="entry name" value="Biofilm_reg_signaling"/>
</dbReference>
<feature type="transmembrane region" description="Helical" evidence="1">
    <location>
        <begin position="338"/>
        <end position="358"/>
    </location>
</feature>
<proteinExistence type="predicted"/>
<feature type="transmembrane region" description="Helical" evidence="1">
    <location>
        <begin position="282"/>
        <end position="302"/>
    </location>
</feature>
<organism evidence="6 7">
    <name type="scientific">Ahrensia kielensis</name>
    <dbReference type="NCBI Taxonomy" id="76980"/>
    <lineage>
        <taxon>Bacteria</taxon>
        <taxon>Pseudomonadati</taxon>
        <taxon>Pseudomonadota</taxon>
        <taxon>Alphaproteobacteria</taxon>
        <taxon>Hyphomicrobiales</taxon>
        <taxon>Ahrensiaceae</taxon>
        <taxon>Ahrensia</taxon>
    </lineage>
</organism>
<protein>
    <submittedName>
        <fullName evidence="6">EAL domain-containing protein</fullName>
    </submittedName>
</protein>
<dbReference type="PANTHER" id="PTHR44757">
    <property type="entry name" value="DIGUANYLATE CYCLASE DGCP"/>
    <property type="match status" value="1"/>
</dbReference>
<dbReference type="Pfam" id="PF07695">
    <property type="entry name" value="7TMR-DISM_7TM"/>
    <property type="match status" value="1"/>
</dbReference>
<dbReference type="InterPro" id="IPR029787">
    <property type="entry name" value="Nucleotide_cyclase"/>
</dbReference>
<dbReference type="SMART" id="SM00052">
    <property type="entry name" value="EAL"/>
    <property type="match status" value="1"/>
</dbReference>
<feature type="transmembrane region" description="Helical" evidence="1">
    <location>
        <begin position="308"/>
        <end position="331"/>
    </location>
</feature>
<feature type="transmembrane region" description="Helical" evidence="1">
    <location>
        <begin position="370"/>
        <end position="391"/>
    </location>
</feature>
<keyword evidence="7" id="KW-1185">Reference proteome</keyword>
<dbReference type="CDD" id="cd01949">
    <property type="entry name" value="GGDEF"/>
    <property type="match status" value="1"/>
</dbReference>
<dbReference type="RefSeq" id="WP_342848556.1">
    <property type="nucleotide sequence ID" value="NZ_JBBMQO010000006.1"/>
</dbReference>
<dbReference type="InterPro" id="IPR000700">
    <property type="entry name" value="PAS-assoc_C"/>
</dbReference>
<dbReference type="InterPro" id="IPR011623">
    <property type="entry name" value="7TMR_DISM_rcpt_extracell_dom1"/>
</dbReference>
<feature type="domain" description="EAL" evidence="4">
    <location>
        <begin position="706"/>
        <end position="959"/>
    </location>
</feature>
<keyword evidence="1" id="KW-0472">Membrane</keyword>
<dbReference type="EMBL" id="JBBMQO010000006">
    <property type="protein sequence ID" value="MEM5502212.1"/>
    <property type="molecule type" value="Genomic_DNA"/>
</dbReference>
<dbReference type="PROSITE" id="PS50113">
    <property type="entry name" value="PAC"/>
    <property type="match status" value="1"/>
</dbReference>
<evidence type="ECO:0000259" key="4">
    <source>
        <dbReference type="PROSITE" id="PS50883"/>
    </source>
</evidence>
<reference evidence="6 7" key="1">
    <citation type="submission" date="2024-03" db="EMBL/GenBank/DDBJ databases">
        <title>Community enrichment and isolation of bacterial strains for fucoidan degradation.</title>
        <authorList>
            <person name="Sichert A."/>
        </authorList>
    </citation>
    <scope>NUCLEOTIDE SEQUENCE [LARGE SCALE GENOMIC DNA]</scope>
    <source>
        <strain evidence="6 7">AS62</strain>
    </source>
</reference>
<evidence type="ECO:0000259" key="3">
    <source>
        <dbReference type="PROSITE" id="PS50113"/>
    </source>
</evidence>
<dbReference type="Gene3D" id="3.30.450.20">
    <property type="entry name" value="PAS domain"/>
    <property type="match status" value="1"/>
</dbReference>
<name>A0ABU9T7X3_9HYPH</name>
<feature type="domain" description="GGDEF" evidence="5">
    <location>
        <begin position="564"/>
        <end position="697"/>
    </location>
</feature>
<dbReference type="PROSITE" id="PS50883">
    <property type="entry name" value="EAL"/>
    <property type="match status" value="1"/>
</dbReference>
<sequence length="969" mass="106582">MAFQRTHCLKTCLHMLLVCSALLLSALSAFSAETISINRDDTALDLTKAISIFRDRGETFQVSTAPDSEGIVRTIEVQASNRETAGDWAVMVLANTTDQQIDRLIVAPHFRMAGSGLLWPDLGSDRIVAMTPSSGFSLDRLDNNDADIFSITLNPGSVVTLVAELSSPNLPQVYLWEESAYKEIENSYTFYRGIVLGISGLLALFLTILFVVRGTSTFPAAAALAWAVLAYITIDFGFIEQLIPLSNDDLRTWRALSEVAISATLALFLFTHLSLNRWNDSLHYGAIAWVIAIVLLSSIVLYDATIAAGIARLAMAATAAFGFALIIVLSLRGFDRAIMLIPAWALLMAWIFGGWMTVTGQVDNDIIQPALAGGLVLIVLLIGFTVMQHAFSGGTFQQNLFSNVELQALAVTGSGGIVWDWDVGRDRLTTTPDLGRKLGIGVGALQGPAKNWLKHIHSDDRDSFRTALDAVVEQRRGKINLDIRLMTQENHFTWYKIKARPVAGANGEVIRCIGTASDVSGQKRAEERLLHDAVHDNLTGLPNRELFFDRIRSVMALSAVDTEIRPTVFIVDLDRFKEINDNVGISAGDTLLITVARRLRRLLRPHDTLARIGGDVFGILLLSETDPTEIANLADQLKKTIKAPISFAEREFVITPSVGLATWAPSRVQGDDLFKDAELALHQAKRFGGDRVEPFRPAFRDTAGNEVQLVADLRRAIERSELTLAYQPIVKAATGHVSGFEALLRWNHPRRGEVSPSEFVPLAEKNGLISDLGRYALELAAMQLMDWDAIMVDTPIFVSVNVSAQQVGQRDFVNMVDGILARYPVRNHTLRLEITETTLMQNPEQNCRVLENIKKSGIKLAIDDFGTGYSSLSYLTRFPFDTLKIDQSFMRSQPTNRDVMLRSIVDMAHSLNLDVVCEGVEDDEEVTLLRGLGVDYIQGFVAGAAMSSTDAAEIVIRQNPLIITDAAAE</sequence>
<dbReference type="InterPro" id="IPR043128">
    <property type="entry name" value="Rev_trsase/Diguanyl_cyclase"/>
</dbReference>
<feature type="signal peptide" evidence="2">
    <location>
        <begin position="1"/>
        <end position="31"/>
    </location>
</feature>
<dbReference type="Pfam" id="PF00563">
    <property type="entry name" value="EAL"/>
    <property type="match status" value="1"/>
</dbReference>